<feature type="region of interest" description="Disordered" evidence="1">
    <location>
        <begin position="19"/>
        <end position="49"/>
    </location>
</feature>
<evidence type="ECO:0000256" key="2">
    <source>
        <dbReference type="SAM" id="SignalP"/>
    </source>
</evidence>
<dbReference type="RefSeq" id="WP_123689053.1">
    <property type="nucleotide sequence ID" value="NZ_AP019700.1"/>
</dbReference>
<reference evidence="3 4" key="1">
    <citation type="submission" date="2018-11" db="EMBL/GenBank/DDBJ databases">
        <title>Genomic Encyclopedia of Type Strains, Phase IV (KMG-IV): sequencing the most valuable type-strain genomes for metagenomic binning, comparative biology and taxonomic classification.</title>
        <authorList>
            <person name="Goeker M."/>
        </authorList>
    </citation>
    <scope>NUCLEOTIDE SEQUENCE [LARGE SCALE GENOMIC DNA]</scope>
    <source>
        <strain evidence="3 4">DSM 5900</strain>
    </source>
</reference>
<dbReference type="EMBL" id="RJKX01000013">
    <property type="protein sequence ID" value="ROP99691.1"/>
    <property type="molecule type" value="Genomic_DNA"/>
</dbReference>
<gene>
    <name evidence="3" type="ORF">EDC65_1476</name>
</gene>
<feature type="signal peptide" evidence="2">
    <location>
        <begin position="1"/>
        <end position="18"/>
    </location>
</feature>
<dbReference type="AlphaFoldDB" id="A0A3N1M1U7"/>
<evidence type="ECO:0000313" key="4">
    <source>
        <dbReference type="Proteomes" id="UP000278222"/>
    </source>
</evidence>
<organism evidence="3 4">
    <name type="scientific">Stella humosa</name>
    <dbReference type="NCBI Taxonomy" id="94"/>
    <lineage>
        <taxon>Bacteria</taxon>
        <taxon>Pseudomonadati</taxon>
        <taxon>Pseudomonadota</taxon>
        <taxon>Alphaproteobacteria</taxon>
        <taxon>Rhodospirillales</taxon>
        <taxon>Stellaceae</taxon>
        <taxon>Stella</taxon>
    </lineage>
</organism>
<dbReference type="InterPro" id="IPR021647">
    <property type="entry name" value="CusF_Ec"/>
</dbReference>
<dbReference type="Pfam" id="PF11604">
    <property type="entry name" value="CusF_Ec"/>
    <property type="match status" value="1"/>
</dbReference>
<name>A0A3N1M1U7_9PROT</name>
<feature type="chain" id="PRO_5018157260" evidence="2">
    <location>
        <begin position="19"/>
        <end position="108"/>
    </location>
</feature>
<dbReference type="OrthoDB" id="7371803at2"/>
<keyword evidence="4" id="KW-1185">Reference proteome</keyword>
<keyword evidence="2" id="KW-0732">Signal</keyword>
<sequence>MRNAILCLLLLAAGPAAATSHQGHHGHGQPTTAATAEAEGEIRRVDPAAGKVTIRHGPIEKFDMMGMSMVFAVRDPAVLQDLVAGDRVRFELESNGGALTVITIRKLE</sequence>
<evidence type="ECO:0000256" key="1">
    <source>
        <dbReference type="SAM" id="MobiDB-lite"/>
    </source>
</evidence>
<dbReference type="Gene3D" id="2.40.50.320">
    <property type="entry name" value="Copper binding periplasmic protein CusF"/>
    <property type="match status" value="1"/>
</dbReference>
<accession>A0A3N1M1U7</accession>
<evidence type="ECO:0000313" key="3">
    <source>
        <dbReference type="EMBL" id="ROP99691.1"/>
    </source>
</evidence>
<comment type="caution">
    <text evidence="3">The sequence shown here is derived from an EMBL/GenBank/DDBJ whole genome shotgun (WGS) entry which is preliminary data.</text>
</comment>
<protein>
    <submittedName>
        <fullName evidence="3">Cu/Ag efflux protein CusF</fullName>
    </submittedName>
</protein>
<proteinExistence type="predicted"/>
<feature type="compositionally biased region" description="Low complexity" evidence="1">
    <location>
        <begin position="28"/>
        <end position="37"/>
    </location>
</feature>
<dbReference type="Proteomes" id="UP000278222">
    <property type="component" value="Unassembled WGS sequence"/>
</dbReference>
<dbReference type="InterPro" id="IPR042230">
    <property type="entry name" value="CusF_sf"/>
</dbReference>